<keyword evidence="1" id="KW-0472">Membrane</keyword>
<dbReference type="AlphaFoldDB" id="A0A815YEX6"/>
<sequence length="174" mass="20320">MKLFALKEIQIGDELLYFYPSTEWSMVQSFNCLCYTKTCLQRIQGAQYLLSEIIQKHRPSSFIQQNFSELNNNKLSRYRNQRTTMRYIALLFVLFAFIYLTQSNVLKHDDDDKCQYNNLGIHCDIACTNSMIQQLCSTGSKCCTSHHDCGRHQRCCPPSSCTCVKRCENETRHD</sequence>
<organism evidence="2 3">
    <name type="scientific">Adineta ricciae</name>
    <name type="common">Rotifer</name>
    <dbReference type="NCBI Taxonomy" id="249248"/>
    <lineage>
        <taxon>Eukaryota</taxon>
        <taxon>Metazoa</taxon>
        <taxon>Spiralia</taxon>
        <taxon>Gnathifera</taxon>
        <taxon>Rotifera</taxon>
        <taxon>Eurotatoria</taxon>
        <taxon>Bdelloidea</taxon>
        <taxon>Adinetida</taxon>
        <taxon>Adinetidae</taxon>
        <taxon>Adineta</taxon>
    </lineage>
</organism>
<dbReference type="EMBL" id="CAJNOR010005609">
    <property type="protein sequence ID" value="CAF1569614.1"/>
    <property type="molecule type" value="Genomic_DNA"/>
</dbReference>
<accession>A0A815YEX6</accession>
<keyword evidence="3" id="KW-1185">Reference proteome</keyword>
<feature type="transmembrane region" description="Helical" evidence="1">
    <location>
        <begin position="84"/>
        <end position="101"/>
    </location>
</feature>
<keyword evidence="1" id="KW-1133">Transmembrane helix</keyword>
<evidence type="ECO:0000313" key="2">
    <source>
        <dbReference type="EMBL" id="CAF1569614.1"/>
    </source>
</evidence>
<comment type="caution">
    <text evidence="2">The sequence shown here is derived from an EMBL/GenBank/DDBJ whole genome shotgun (WGS) entry which is preliminary data.</text>
</comment>
<dbReference type="InterPro" id="IPR046341">
    <property type="entry name" value="SET_dom_sf"/>
</dbReference>
<dbReference type="SUPFAM" id="SSF82199">
    <property type="entry name" value="SET domain"/>
    <property type="match status" value="1"/>
</dbReference>
<dbReference type="PANTHER" id="PTHR12350:SF19">
    <property type="entry name" value="SET DOMAIN-CONTAINING PROTEIN"/>
    <property type="match status" value="1"/>
</dbReference>
<keyword evidence="1" id="KW-0812">Transmembrane</keyword>
<evidence type="ECO:0000256" key="1">
    <source>
        <dbReference type="SAM" id="Phobius"/>
    </source>
</evidence>
<dbReference type="PANTHER" id="PTHR12350">
    <property type="entry name" value="HISTONE-LYSINE N-METHYLTRANSFERASE-RELATED"/>
    <property type="match status" value="1"/>
</dbReference>
<evidence type="ECO:0000313" key="3">
    <source>
        <dbReference type="Proteomes" id="UP000663828"/>
    </source>
</evidence>
<reference evidence="2" key="1">
    <citation type="submission" date="2021-02" db="EMBL/GenBank/DDBJ databases">
        <authorList>
            <person name="Nowell W R."/>
        </authorList>
    </citation>
    <scope>NUCLEOTIDE SEQUENCE</scope>
</reference>
<proteinExistence type="predicted"/>
<dbReference type="Gene3D" id="2.170.270.10">
    <property type="entry name" value="SET domain"/>
    <property type="match status" value="1"/>
</dbReference>
<gene>
    <name evidence="2" type="ORF">XAT740_LOCUS44353</name>
</gene>
<name>A0A815YEX6_ADIRI</name>
<dbReference type="InterPro" id="IPR053201">
    <property type="entry name" value="Flavunoidine_N-MTase"/>
</dbReference>
<dbReference type="Proteomes" id="UP000663828">
    <property type="component" value="Unassembled WGS sequence"/>
</dbReference>
<protein>
    <submittedName>
        <fullName evidence="2">Uncharacterized protein</fullName>
    </submittedName>
</protein>